<dbReference type="RefSeq" id="WP_115687354.1">
    <property type="nucleotide sequence ID" value="NZ_CP031417.1"/>
</dbReference>
<keyword evidence="2" id="KW-1185">Reference proteome</keyword>
<accession>A0A345ZQ52</accession>
<reference evidence="1 2" key="1">
    <citation type="submission" date="2018-07" db="EMBL/GenBank/DDBJ databases">
        <authorList>
            <person name="Quirk P.G."/>
            <person name="Krulwich T.A."/>
        </authorList>
    </citation>
    <scope>NUCLEOTIDE SEQUENCE [LARGE SCALE GENOMIC DNA]</scope>
    <source>
        <strain evidence="1 2">CC-BB4</strain>
    </source>
</reference>
<dbReference type="EMBL" id="CP031417">
    <property type="protein sequence ID" value="AXK79049.1"/>
    <property type="molecule type" value="Genomic_DNA"/>
</dbReference>
<evidence type="ECO:0000313" key="1">
    <source>
        <dbReference type="EMBL" id="AXK79049.1"/>
    </source>
</evidence>
<gene>
    <name evidence="1" type="ORF">DW352_00050</name>
</gene>
<evidence type="ECO:0000313" key="2">
    <source>
        <dbReference type="Proteomes" id="UP000254889"/>
    </source>
</evidence>
<dbReference type="Proteomes" id="UP000254889">
    <property type="component" value="Chromosome"/>
</dbReference>
<protein>
    <submittedName>
        <fullName evidence="1">Uncharacterized protein</fullName>
    </submittedName>
</protein>
<dbReference type="KEGG" id="ptaw:DW352_00050"/>
<proteinExistence type="predicted"/>
<dbReference type="OrthoDB" id="7956209at2"/>
<name>A0A345ZQ52_9HYPH</name>
<organism evidence="1 2">
    <name type="scientific">Pseudolabrys taiwanensis</name>
    <dbReference type="NCBI Taxonomy" id="331696"/>
    <lineage>
        <taxon>Bacteria</taxon>
        <taxon>Pseudomonadati</taxon>
        <taxon>Pseudomonadota</taxon>
        <taxon>Alphaproteobacteria</taxon>
        <taxon>Hyphomicrobiales</taxon>
        <taxon>Xanthobacteraceae</taxon>
        <taxon>Pseudolabrys</taxon>
    </lineage>
</organism>
<dbReference type="AlphaFoldDB" id="A0A345ZQ52"/>
<sequence length="393" mass="44891">MIAFVRKLVARVRTHGLNYFVIIARTEITQPRFQVTHYVRLALIQARQLTKRRGGASAEDETCLQFIYDLSTSPLTFDFASYLAAAEVERRLRGLHSIEVIFVPGPLDGARAETPEYEAAVNIEARRWRLRHMLIPMLSFLPTVSTYTVCRDRKQAEALVTSDAKRIYPSDYRIFLPRQPDKKVIHQHARAGVPIWPMFDAPSHARHLVRQFFNHYVKGRRAIVITLRNYPYTPQRNSRNADWLAFADSLDPSRYAVIFVNDSETVTGPPPVDFSRHLVFDLASVNLELRLALYEAAWLNMALMHGPTELCWYSETARYLLFIQVGTAAVQSEQALIQNGHRLYADLDFAKPYQHIVWTIDELGSLQRSFAEMEALLDAENAGLNPSTSDGRG</sequence>